<keyword evidence="2" id="KW-1185">Reference proteome</keyword>
<dbReference type="SFLD" id="SFLDS00003">
    <property type="entry name" value="Haloacid_Dehalogenase"/>
    <property type="match status" value="1"/>
</dbReference>
<dbReference type="EMBL" id="CP151517">
    <property type="protein sequence ID" value="WZN67035.1"/>
    <property type="molecule type" value="Genomic_DNA"/>
</dbReference>
<dbReference type="Pfam" id="PF12689">
    <property type="entry name" value="Acid_PPase"/>
    <property type="match status" value="1"/>
</dbReference>
<dbReference type="PANTHER" id="PTHR17901">
    <property type="entry name" value="MAGNESIUM-DEPENDENT PHOSPHATASE 1 MDP1"/>
    <property type="match status" value="1"/>
</dbReference>
<dbReference type="NCBIfam" id="TIGR01685">
    <property type="entry name" value="MDP-1"/>
    <property type="match status" value="1"/>
</dbReference>
<dbReference type="AlphaFoldDB" id="A0AAX4PLZ1"/>
<dbReference type="PANTHER" id="PTHR17901:SF14">
    <property type="entry name" value="MAGNESIUM-DEPENDENT PHOSPHATASE 1"/>
    <property type="match status" value="1"/>
</dbReference>
<sequence>MPRGKSPKLFVFDLDDTIWRPEMYLLNGGAPFTKDKKTGRVRDRTGEEVTLYPAAREALHELATSKEWQGSLVCYASRCHETDWAHTCMDLLDVGDGLNVASCFNAGGVFQSGSKQGHFQVLASQHGVDFEDMIFFDNERWNITEVAKMGVTCVYTPNGLKKGQFEKGLQDHASRK</sequence>
<dbReference type="SFLD" id="SFLDG01131">
    <property type="entry name" value="C1.5.2:_MDP_Like"/>
    <property type="match status" value="1"/>
</dbReference>
<dbReference type="InterPro" id="IPR023214">
    <property type="entry name" value="HAD_sf"/>
</dbReference>
<protein>
    <submittedName>
        <fullName evidence="1">Magnesium-dependent phosphatase</fullName>
    </submittedName>
</protein>
<dbReference type="Proteomes" id="UP001472866">
    <property type="component" value="Chromosome 17"/>
</dbReference>
<dbReference type="Gene3D" id="3.40.50.1000">
    <property type="entry name" value="HAD superfamily/HAD-like"/>
    <property type="match status" value="1"/>
</dbReference>
<dbReference type="GO" id="GO:0003993">
    <property type="term" value="F:acid phosphatase activity"/>
    <property type="evidence" value="ECO:0007669"/>
    <property type="project" value="TreeGrafter"/>
</dbReference>
<dbReference type="SUPFAM" id="SSF56784">
    <property type="entry name" value="HAD-like"/>
    <property type="match status" value="1"/>
</dbReference>
<dbReference type="InterPro" id="IPR036412">
    <property type="entry name" value="HAD-like_sf"/>
</dbReference>
<evidence type="ECO:0000313" key="1">
    <source>
        <dbReference type="EMBL" id="WZN67035.1"/>
    </source>
</evidence>
<dbReference type="InterPro" id="IPR010033">
    <property type="entry name" value="HAD_SF_ppase_IIIC"/>
</dbReference>
<dbReference type="NCBIfam" id="TIGR01681">
    <property type="entry name" value="HAD-SF-IIIC"/>
    <property type="match status" value="1"/>
</dbReference>
<accession>A0AAX4PLZ1</accession>
<dbReference type="InterPro" id="IPR010036">
    <property type="entry name" value="MDP_1_eu_arc"/>
</dbReference>
<gene>
    <name evidence="1" type="ORF">HKI87_17g86070</name>
</gene>
<organism evidence="1 2">
    <name type="scientific">Chloropicon roscoffensis</name>
    <dbReference type="NCBI Taxonomy" id="1461544"/>
    <lineage>
        <taxon>Eukaryota</taxon>
        <taxon>Viridiplantae</taxon>
        <taxon>Chlorophyta</taxon>
        <taxon>Chloropicophyceae</taxon>
        <taxon>Chloropicales</taxon>
        <taxon>Chloropicaceae</taxon>
        <taxon>Chloropicon</taxon>
    </lineage>
</organism>
<evidence type="ECO:0000313" key="2">
    <source>
        <dbReference type="Proteomes" id="UP001472866"/>
    </source>
</evidence>
<proteinExistence type="predicted"/>
<name>A0AAX4PLZ1_9CHLO</name>
<reference evidence="1 2" key="1">
    <citation type="submission" date="2024-03" db="EMBL/GenBank/DDBJ databases">
        <title>Complete genome sequence of the green alga Chloropicon roscoffensis RCC1871.</title>
        <authorList>
            <person name="Lemieux C."/>
            <person name="Pombert J.-F."/>
            <person name="Otis C."/>
            <person name="Turmel M."/>
        </authorList>
    </citation>
    <scope>NUCLEOTIDE SEQUENCE [LARGE SCALE GENOMIC DNA]</scope>
    <source>
        <strain evidence="1 2">RCC1871</strain>
    </source>
</reference>
<dbReference type="SFLD" id="SFLDG01129">
    <property type="entry name" value="C1.5:_HAD__Beta-PGM__Phosphata"/>
    <property type="match status" value="1"/>
</dbReference>